<dbReference type="SUPFAM" id="SSF53850">
    <property type="entry name" value="Periplasmic binding protein-like II"/>
    <property type="match status" value="1"/>
</dbReference>
<comment type="similarity">
    <text evidence="2">Belongs to the bacterial solute-binding protein 1 family.</text>
</comment>
<protein>
    <recommendedName>
        <fullName evidence="4">sn-glycerol-3-phosphate-binding periplasmic protein UgpB</fullName>
    </recommendedName>
</protein>
<accession>V5WKS9</accession>
<dbReference type="EMBL" id="CP006939">
    <property type="protein sequence ID" value="AHC16432.1"/>
    <property type="molecule type" value="Genomic_DNA"/>
</dbReference>
<gene>
    <name evidence="8" type="ORF">L21SP2_3088</name>
</gene>
<dbReference type="KEGG" id="slr:L21SP2_3088"/>
<dbReference type="RefSeq" id="WP_024269328.1">
    <property type="nucleotide sequence ID" value="NC_023035.1"/>
</dbReference>
<dbReference type="OrthoDB" id="9764112at2"/>
<dbReference type="Proteomes" id="UP000018680">
    <property type="component" value="Chromosome"/>
</dbReference>
<keyword evidence="9" id="KW-1185">Reference proteome</keyword>
<dbReference type="HOGENOM" id="CLU_031285_12_0_12"/>
<dbReference type="eggNOG" id="COG1653">
    <property type="taxonomic scope" value="Bacteria"/>
</dbReference>
<evidence type="ECO:0000256" key="7">
    <source>
        <dbReference type="SAM" id="SignalP"/>
    </source>
</evidence>
<evidence type="ECO:0000256" key="3">
    <source>
        <dbReference type="ARBA" id="ARBA00011557"/>
    </source>
</evidence>
<dbReference type="InterPro" id="IPR006059">
    <property type="entry name" value="SBP"/>
</dbReference>
<feature type="chain" id="PRO_5004742054" description="sn-glycerol-3-phosphate-binding periplasmic protein UgpB" evidence="7">
    <location>
        <begin position="21"/>
        <end position="427"/>
    </location>
</feature>
<dbReference type="Pfam" id="PF01547">
    <property type="entry name" value="SBP_bac_1"/>
    <property type="match status" value="1"/>
</dbReference>
<keyword evidence="6 7" id="KW-0732">Signal</keyword>
<keyword evidence="5" id="KW-0813">Transport</keyword>
<dbReference type="Gene3D" id="3.40.190.10">
    <property type="entry name" value="Periplasmic binding protein-like II"/>
    <property type="match status" value="2"/>
</dbReference>
<proteinExistence type="inferred from homology"/>
<dbReference type="PATRIC" id="fig|1307761.3.peg.3077"/>
<dbReference type="GO" id="GO:0042597">
    <property type="term" value="C:periplasmic space"/>
    <property type="evidence" value="ECO:0007669"/>
    <property type="project" value="UniProtKB-SubCell"/>
</dbReference>
<evidence type="ECO:0000313" key="8">
    <source>
        <dbReference type="EMBL" id="AHC16432.1"/>
    </source>
</evidence>
<reference evidence="8 9" key="1">
    <citation type="journal article" date="2015" name="Stand. Genomic Sci.">
        <title>Complete genome sequence and description of Salinispira pacifica gen. nov., sp. nov., a novel spirochaete isolated form a hypersaline microbial mat.</title>
        <authorList>
            <person name="Ben Hania W."/>
            <person name="Joseph M."/>
            <person name="Schumann P."/>
            <person name="Bunk B."/>
            <person name="Fiebig A."/>
            <person name="Sproer C."/>
            <person name="Klenk H.P."/>
            <person name="Fardeau M.L."/>
            <person name="Spring S."/>
        </authorList>
    </citation>
    <scope>NUCLEOTIDE SEQUENCE [LARGE SCALE GENOMIC DNA]</scope>
    <source>
        <strain evidence="8 9">L21-RPul-D2</strain>
    </source>
</reference>
<name>V5WKS9_9SPIO</name>
<evidence type="ECO:0000256" key="1">
    <source>
        <dbReference type="ARBA" id="ARBA00004418"/>
    </source>
</evidence>
<comment type="subcellular location">
    <subcellularLocation>
        <location evidence="1">Periplasm</location>
    </subcellularLocation>
</comment>
<dbReference type="PANTHER" id="PTHR43649">
    <property type="entry name" value="ARABINOSE-BINDING PROTEIN-RELATED"/>
    <property type="match status" value="1"/>
</dbReference>
<evidence type="ECO:0000256" key="6">
    <source>
        <dbReference type="ARBA" id="ARBA00022729"/>
    </source>
</evidence>
<sequence>MKKALVLFVVLALLGGMVFAEGQGEASSEKVVLNVMGYGDNSNAEGIAWNRLVTTFMEENPDIEIVSELLYDEAYHQKVTARLAAGDVPHVAYMGADARWGAPWQEAGQQIDHRPFLDTDMYDMSLIPEMGPNGEVYYVPLGTSNITTVLFANEPLINELGFELPETYEDMVAMVSAADEAGLEVVSIDGADGWAWGSCVLSAFIGRASGDTNWVSKAVAGENNFDDPAMVQALGWIEQMVEDGVIAESSVLVDYGTNISNFSNEQALFMVQGQWAAGSVENTEVRENMKLMAWPELPGQDPATAGSVAAAWQVGYGLTKAATEDPALQAAAVRFLDYVNREEEATQRLRDGAIVAPILKGYEAPDDLPNELVQKVELAQTALNTEVIDAHLSGAPNDTLNAGMQEIVNGTKSPAEVASEVEELARN</sequence>
<organism evidence="8 9">
    <name type="scientific">Salinispira pacifica</name>
    <dbReference type="NCBI Taxonomy" id="1307761"/>
    <lineage>
        <taxon>Bacteria</taxon>
        <taxon>Pseudomonadati</taxon>
        <taxon>Spirochaetota</taxon>
        <taxon>Spirochaetia</taxon>
        <taxon>Spirochaetales</taxon>
        <taxon>Spirochaetaceae</taxon>
        <taxon>Salinispira</taxon>
    </lineage>
</organism>
<evidence type="ECO:0000256" key="5">
    <source>
        <dbReference type="ARBA" id="ARBA00022448"/>
    </source>
</evidence>
<evidence type="ECO:0000256" key="2">
    <source>
        <dbReference type="ARBA" id="ARBA00008520"/>
    </source>
</evidence>
<comment type="subunit">
    <text evidence="3">The complex is composed of two ATP-binding proteins (UgpC), two transmembrane proteins (UgpA and UgpE) and a solute-binding protein (UgpB).</text>
</comment>
<dbReference type="InterPro" id="IPR050490">
    <property type="entry name" value="Bact_solute-bd_prot1"/>
</dbReference>
<evidence type="ECO:0000256" key="4">
    <source>
        <dbReference type="ARBA" id="ARBA00017470"/>
    </source>
</evidence>
<feature type="signal peptide" evidence="7">
    <location>
        <begin position="1"/>
        <end position="20"/>
    </location>
</feature>
<dbReference type="PANTHER" id="PTHR43649:SF31">
    <property type="entry name" value="SN-GLYCEROL-3-PHOSPHATE-BINDING PERIPLASMIC PROTEIN UGPB"/>
    <property type="match status" value="1"/>
</dbReference>
<dbReference type="STRING" id="1307761.L21SP2_3088"/>
<evidence type="ECO:0000313" key="9">
    <source>
        <dbReference type="Proteomes" id="UP000018680"/>
    </source>
</evidence>
<dbReference type="AlphaFoldDB" id="V5WKS9"/>